<dbReference type="InterPro" id="IPR049975">
    <property type="entry name" value="SAV_915-like_dom"/>
</dbReference>
<dbReference type="Proteomes" id="UP001596156">
    <property type="component" value="Unassembled WGS sequence"/>
</dbReference>
<proteinExistence type="predicted"/>
<protein>
    <submittedName>
        <fullName evidence="2">SAV_915 family protein</fullName>
    </submittedName>
</protein>
<evidence type="ECO:0000313" key="2">
    <source>
        <dbReference type="EMBL" id="MFC5224349.1"/>
    </source>
</evidence>
<keyword evidence="3" id="KW-1185">Reference proteome</keyword>
<feature type="region of interest" description="Disordered" evidence="1">
    <location>
        <begin position="93"/>
        <end position="129"/>
    </location>
</feature>
<organism evidence="2 3">
    <name type="scientific">Streptomyces fimbriatus</name>
    <dbReference type="NCBI Taxonomy" id="68197"/>
    <lineage>
        <taxon>Bacteria</taxon>
        <taxon>Bacillati</taxon>
        <taxon>Actinomycetota</taxon>
        <taxon>Actinomycetes</taxon>
        <taxon>Kitasatosporales</taxon>
        <taxon>Streptomycetaceae</taxon>
        <taxon>Streptomyces</taxon>
    </lineage>
</organism>
<evidence type="ECO:0000256" key="1">
    <source>
        <dbReference type="SAM" id="MobiDB-lite"/>
    </source>
</evidence>
<reference evidence="3" key="1">
    <citation type="journal article" date="2019" name="Int. J. Syst. Evol. Microbiol.">
        <title>The Global Catalogue of Microorganisms (GCM) 10K type strain sequencing project: providing services to taxonomists for standard genome sequencing and annotation.</title>
        <authorList>
            <consortium name="The Broad Institute Genomics Platform"/>
            <consortium name="The Broad Institute Genome Sequencing Center for Infectious Disease"/>
            <person name="Wu L."/>
            <person name="Ma J."/>
        </authorList>
    </citation>
    <scope>NUCLEOTIDE SEQUENCE [LARGE SCALE GENOMIC DNA]</scope>
    <source>
        <strain evidence="3">CCM 8479</strain>
    </source>
</reference>
<gene>
    <name evidence="2" type="ORF">ACFPN6_06980</name>
</gene>
<evidence type="ECO:0000313" key="3">
    <source>
        <dbReference type="Proteomes" id="UP001596156"/>
    </source>
</evidence>
<name>A0ABW0D1X9_STRFI</name>
<sequence>MADVRRSGKPTPGGHAPTDLLYVPVRPERRCYVTCFFRTPSGRRTAVAFTSCARLLAALGQDHLWIRLSVTALRGLTAPLGCTTITIDPQVSVRPGSASLRTRPDPGASRPAARPNRITGHGPRAASGP</sequence>
<dbReference type="NCBIfam" id="NF042914">
    <property type="entry name" value="SAV915_dom"/>
    <property type="match status" value="1"/>
</dbReference>
<comment type="caution">
    <text evidence="2">The sequence shown here is derived from an EMBL/GenBank/DDBJ whole genome shotgun (WGS) entry which is preliminary data.</text>
</comment>
<accession>A0ABW0D1X9</accession>
<dbReference type="RefSeq" id="WP_344645755.1">
    <property type="nucleotide sequence ID" value="NZ_BAAASS010000020.1"/>
</dbReference>
<dbReference type="EMBL" id="JBHSKL010000008">
    <property type="protein sequence ID" value="MFC5224349.1"/>
    <property type="molecule type" value="Genomic_DNA"/>
</dbReference>